<reference evidence="1" key="1">
    <citation type="submission" date="2018-11" db="EMBL/GenBank/DDBJ databases">
        <authorList>
            <consortium name="Pathogen Informatics"/>
        </authorList>
    </citation>
    <scope>NUCLEOTIDE SEQUENCE</scope>
</reference>
<evidence type="ECO:0000313" key="1">
    <source>
        <dbReference type="EMBL" id="VEL28039.1"/>
    </source>
</evidence>
<accession>A0A3S5C0V7</accession>
<proteinExistence type="predicted"/>
<comment type="caution">
    <text evidence="1">The sequence shown here is derived from an EMBL/GenBank/DDBJ whole genome shotgun (WGS) entry which is preliminary data.</text>
</comment>
<organism evidence="1 2">
    <name type="scientific">Protopolystoma xenopodis</name>
    <dbReference type="NCBI Taxonomy" id="117903"/>
    <lineage>
        <taxon>Eukaryota</taxon>
        <taxon>Metazoa</taxon>
        <taxon>Spiralia</taxon>
        <taxon>Lophotrochozoa</taxon>
        <taxon>Platyhelminthes</taxon>
        <taxon>Monogenea</taxon>
        <taxon>Polyopisthocotylea</taxon>
        <taxon>Polystomatidea</taxon>
        <taxon>Polystomatidae</taxon>
        <taxon>Protopolystoma</taxon>
    </lineage>
</organism>
<protein>
    <submittedName>
        <fullName evidence="1">Uncharacterized protein</fullName>
    </submittedName>
</protein>
<evidence type="ECO:0000313" key="2">
    <source>
        <dbReference type="Proteomes" id="UP000784294"/>
    </source>
</evidence>
<keyword evidence="2" id="KW-1185">Reference proteome</keyword>
<sequence>MGQAIIEVRTLSGEMDVWYNLGKLFNRVNKFPADLIKPRCNEVICFALHLASYRPQNACWHGTVC</sequence>
<dbReference type="Proteomes" id="UP000784294">
    <property type="component" value="Unassembled WGS sequence"/>
</dbReference>
<name>A0A3S5C0V7_9PLAT</name>
<gene>
    <name evidence="1" type="ORF">PXEA_LOCUS21479</name>
</gene>
<dbReference type="EMBL" id="CAAALY010091902">
    <property type="protein sequence ID" value="VEL28039.1"/>
    <property type="molecule type" value="Genomic_DNA"/>
</dbReference>
<dbReference type="AlphaFoldDB" id="A0A3S5C0V7"/>